<evidence type="ECO:0000256" key="4">
    <source>
        <dbReference type="ARBA" id="ARBA00022840"/>
    </source>
</evidence>
<dbReference type="GO" id="GO:0005524">
    <property type="term" value="F:ATP binding"/>
    <property type="evidence" value="ECO:0007669"/>
    <property type="project" value="UniProtKB-KW"/>
</dbReference>
<dbReference type="InterPro" id="IPR017871">
    <property type="entry name" value="ABC_transporter-like_CS"/>
</dbReference>
<proteinExistence type="inferred from homology"/>
<dbReference type="InterPro" id="IPR050319">
    <property type="entry name" value="ABC_transp_ATP-bind"/>
</dbReference>
<dbReference type="GO" id="GO:0015833">
    <property type="term" value="P:peptide transport"/>
    <property type="evidence" value="ECO:0007669"/>
    <property type="project" value="InterPro"/>
</dbReference>
<dbReference type="SUPFAM" id="SSF52540">
    <property type="entry name" value="P-loop containing nucleoside triphosphate hydrolases"/>
    <property type="match status" value="2"/>
</dbReference>
<dbReference type="SMART" id="SM00382">
    <property type="entry name" value="AAA"/>
    <property type="match status" value="1"/>
</dbReference>
<dbReference type="InterPro" id="IPR003593">
    <property type="entry name" value="AAA+_ATPase"/>
</dbReference>
<dbReference type="PANTHER" id="PTHR43776">
    <property type="entry name" value="TRANSPORT ATP-BINDING PROTEIN"/>
    <property type="match status" value="1"/>
</dbReference>
<dbReference type="GO" id="GO:0016887">
    <property type="term" value="F:ATP hydrolysis activity"/>
    <property type="evidence" value="ECO:0007669"/>
    <property type="project" value="InterPro"/>
</dbReference>
<dbReference type="CDD" id="cd03257">
    <property type="entry name" value="ABC_NikE_OppD_transporters"/>
    <property type="match status" value="1"/>
</dbReference>
<comment type="caution">
    <text evidence="6">The sequence shown here is derived from an EMBL/GenBank/DDBJ whole genome shotgun (WGS) entry which is preliminary data.</text>
</comment>
<keyword evidence="4 6" id="KW-0067">ATP-binding</keyword>
<dbReference type="EC" id="3.6.3.-" evidence="6"/>
<dbReference type="InterPro" id="IPR027417">
    <property type="entry name" value="P-loop_NTPase"/>
</dbReference>
<dbReference type="Pfam" id="PF00005">
    <property type="entry name" value="ABC_tran"/>
    <property type="match status" value="1"/>
</dbReference>
<keyword evidence="6" id="KW-0378">Hydrolase</keyword>
<keyword evidence="3" id="KW-0547">Nucleotide-binding</keyword>
<evidence type="ECO:0000313" key="6">
    <source>
        <dbReference type="EMBL" id="OIQ73548.1"/>
    </source>
</evidence>
<dbReference type="InterPro" id="IPR003439">
    <property type="entry name" value="ABC_transporter-like_ATP-bd"/>
</dbReference>
<dbReference type="InterPro" id="IPR013563">
    <property type="entry name" value="Oligopep_ABC_C"/>
</dbReference>
<comment type="similarity">
    <text evidence="1">Belongs to the ABC transporter superfamily.</text>
</comment>
<dbReference type="Pfam" id="PF08352">
    <property type="entry name" value="oligo_HPY"/>
    <property type="match status" value="2"/>
</dbReference>
<feature type="domain" description="ABC transporter" evidence="5">
    <location>
        <begin position="119"/>
        <end position="372"/>
    </location>
</feature>
<dbReference type="PROSITE" id="PS00211">
    <property type="entry name" value="ABC_TRANSPORTER_1"/>
    <property type="match status" value="1"/>
</dbReference>
<accession>A0A1J5Q107</accession>
<dbReference type="PANTHER" id="PTHR43776:SF7">
    <property type="entry name" value="D,D-DIPEPTIDE TRANSPORT ATP-BINDING PROTEIN DDPF-RELATED"/>
    <property type="match status" value="1"/>
</dbReference>
<sequence length="377" mass="41516">MIAMALACQPKLLLADEPTTALDVSLRGQILDLLGRLQRQRGMALLLITHDLNLVRRFAERVIVMDNGHILEQGCTADVLARPQHAYTRRLIASRPERDPLPREDSGVSAPPVMLAQGLRVSYVNALAGLRGWFKRGEYVAVQGVDFALHAGQTLGVMGESGSGKSTLALACLGLLPFRGHLTVAGQCWSNDVVRDKLLRRQIQVVFQDPFSSLSPRMTVEEIVGEGLGVHEPALPKATRRQRVIQALNDVGLGLHSEDAVAHLLERYPHEFSGGQRQRLAIARALIINPQILVLDEPTSALDVSVQKQVLQLLQDLQRQRGLSYLLITHDVDVIRAMAHQVMVMQGGQVLESGLVDQVLAQPHHPYTKMLVSFADF</sequence>
<name>A0A1J5Q107_9ZZZZ</name>
<dbReference type="AlphaFoldDB" id="A0A1J5Q107"/>
<evidence type="ECO:0000256" key="3">
    <source>
        <dbReference type="ARBA" id="ARBA00022741"/>
    </source>
</evidence>
<evidence type="ECO:0000256" key="1">
    <source>
        <dbReference type="ARBA" id="ARBA00005417"/>
    </source>
</evidence>
<dbReference type="PROSITE" id="PS50893">
    <property type="entry name" value="ABC_TRANSPORTER_2"/>
    <property type="match status" value="1"/>
</dbReference>
<evidence type="ECO:0000259" key="5">
    <source>
        <dbReference type="PROSITE" id="PS50893"/>
    </source>
</evidence>
<organism evidence="6">
    <name type="scientific">mine drainage metagenome</name>
    <dbReference type="NCBI Taxonomy" id="410659"/>
    <lineage>
        <taxon>unclassified sequences</taxon>
        <taxon>metagenomes</taxon>
        <taxon>ecological metagenomes</taxon>
    </lineage>
</organism>
<reference evidence="6" key="1">
    <citation type="submission" date="2016-10" db="EMBL/GenBank/DDBJ databases">
        <title>Sequence of Gallionella enrichment culture.</title>
        <authorList>
            <person name="Poehlein A."/>
            <person name="Muehling M."/>
            <person name="Daniel R."/>
        </authorList>
    </citation>
    <scope>NUCLEOTIDE SEQUENCE</scope>
</reference>
<gene>
    <name evidence="6" type="primary">gsiA_11</name>
    <name evidence="6" type="ORF">GALL_448160</name>
</gene>
<dbReference type="EMBL" id="MLJW01002828">
    <property type="protein sequence ID" value="OIQ73548.1"/>
    <property type="molecule type" value="Genomic_DNA"/>
</dbReference>
<dbReference type="Gene3D" id="3.40.50.300">
    <property type="entry name" value="P-loop containing nucleotide triphosphate hydrolases"/>
    <property type="match status" value="2"/>
</dbReference>
<evidence type="ECO:0000256" key="2">
    <source>
        <dbReference type="ARBA" id="ARBA00022448"/>
    </source>
</evidence>
<keyword evidence="2" id="KW-0813">Transport</keyword>
<dbReference type="GO" id="GO:0055085">
    <property type="term" value="P:transmembrane transport"/>
    <property type="evidence" value="ECO:0007669"/>
    <property type="project" value="UniProtKB-ARBA"/>
</dbReference>
<protein>
    <submittedName>
        <fullName evidence="6">Glutathione import ATP-binding protein GsiA</fullName>
        <ecNumber evidence="6">3.6.3.-</ecNumber>
    </submittedName>
</protein>